<organism evidence="2 3">
    <name type="scientific">Streptomyces similanensis</name>
    <dbReference type="NCBI Taxonomy" id="1274988"/>
    <lineage>
        <taxon>Bacteria</taxon>
        <taxon>Bacillati</taxon>
        <taxon>Actinomycetota</taxon>
        <taxon>Actinomycetes</taxon>
        <taxon>Kitasatosporales</taxon>
        <taxon>Streptomycetaceae</taxon>
        <taxon>Streptomyces</taxon>
    </lineage>
</organism>
<feature type="compositionally biased region" description="Basic residues" evidence="1">
    <location>
        <begin position="94"/>
        <end position="112"/>
    </location>
</feature>
<sequence length="119" mass="12048">MSGPRTVPGAAPGPEDGAEDGAGDGVADGVGDVLRWAAFSCVLVPVVRLWCGASPAGAAGTALGLAAVTVACRALLRQSERGAARLRAEERVAHRGRRRRTGTGAHRGHRHLAGAPPVD</sequence>
<proteinExistence type="predicted"/>
<gene>
    <name evidence="2" type="ORF">GCM10023336_06500</name>
</gene>
<comment type="caution">
    <text evidence="2">The sequence shown here is derived from an EMBL/GenBank/DDBJ whole genome shotgun (WGS) entry which is preliminary data.</text>
</comment>
<feature type="region of interest" description="Disordered" evidence="1">
    <location>
        <begin position="1"/>
        <end position="25"/>
    </location>
</feature>
<name>A0ABP9JTF4_9ACTN</name>
<protein>
    <submittedName>
        <fullName evidence="2">Uncharacterized protein</fullName>
    </submittedName>
</protein>
<reference evidence="3" key="1">
    <citation type="journal article" date="2019" name="Int. J. Syst. Evol. Microbiol.">
        <title>The Global Catalogue of Microorganisms (GCM) 10K type strain sequencing project: providing services to taxonomists for standard genome sequencing and annotation.</title>
        <authorList>
            <consortium name="The Broad Institute Genomics Platform"/>
            <consortium name="The Broad Institute Genome Sequencing Center for Infectious Disease"/>
            <person name="Wu L."/>
            <person name="Ma J."/>
        </authorList>
    </citation>
    <scope>NUCLEOTIDE SEQUENCE [LARGE SCALE GENOMIC DNA]</scope>
    <source>
        <strain evidence="3">JCM 18410</strain>
    </source>
</reference>
<evidence type="ECO:0000256" key="1">
    <source>
        <dbReference type="SAM" id="MobiDB-lite"/>
    </source>
</evidence>
<dbReference type="Proteomes" id="UP001500124">
    <property type="component" value="Unassembled WGS sequence"/>
</dbReference>
<accession>A0ABP9JTF4</accession>
<feature type="region of interest" description="Disordered" evidence="1">
    <location>
        <begin position="86"/>
        <end position="119"/>
    </location>
</feature>
<evidence type="ECO:0000313" key="2">
    <source>
        <dbReference type="EMBL" id="GAA5044237.1"/>
    </source>
</evidence>
<keyword evidence="3" id="KW-1185">Reference proteome</keyword>
<dbReference type="EMBL" id="BAABKC010000009">
    <property type="protein sequence ID" value="GAA5044237.1"/>
    <property type="molecule type" value="Genomic_DNA"/>
</dbReference>
<evidence type="ECO:0000313" key="3">
    <source>
        <dbReference type="Proteomes" id="UP001500124"/>
    </source>
</evidence>
<dbReference type="RefSeq" id="WP_425588943.1">
    <property type="nucleotide sequence ID" value="NZ_BAABKC010000009.1"/>
</dbReference>